<accession>A0AA40CV45</accession>
<comment type="caution">
    <text evidence="1">The sequence shown here is derived from an EMBL/GenBank/DDBJ whole genome shotgun (WGS) entry which is preliminary data.</text>
</comment>
<sequence>MGLASTRISVCRRISGNLNALVTIGAMPLPAGLGLNRNVGKGGTRRASAQGVRAGHVLAGSSVAERGASPPDRQSTIDFRISCCTN</sequence>
<keyword evidence="2" id="KW-1185">Reference proteome</keyword>
<proteinExistence type="predicted"/>
<dbReference type="AlphaFoldDB" id="A0AA40CV45"/>
<name>A0AA40CV45_9PEZI</name>
<evidence type="ECO:0000313" key="1">
    <source>
        <dbReference type="EMBL" id="KAK0652565.1"/>
    </source>
</evidence>
<protein>
    <submittedName>
        <fullName evidence="1">Uncharacterized protein</fullName>
    </submittedName>
</protein>
<gene>
    <name evidence="1" type="ORF">B0T16DRAFT_406427</name>
</gene>
<organism evidence="1 2">
    <name type="scientific">Cercophora newfieldiana</name>
    <dbReference type="NCBI Taxonomy" id="92897"/>
    <lineage>
        <taxon>Eukaryota</taxon>
        <taxon>Fungi</taxon>
        <taxon>Dikarya</taxon>
        <taxon>Ascomycota</taxon>
        <taxon>Pezizomycotina</taxon>
        <taxon>Sordariomycetes</taxon>
        <taxon>Sordariomycetidae</taxon>
        <taxon>Sordariales</taxon>
        <taxon>Lasiosphaeriaceae</taxon>
        <taxon>Cercophora</taxon>
    </lineage>
</organism>
<reference evidence="1" key="1">
    <citation type="submission" date="2023-06" db="EMBL/GenBank/DDBJ databases">
        <title>Genome-scale phylogeny and comparative genomics of the fungal order Sordariales.</title>
        <authorList>
            <consortium name="Lawrence Berkeley National Laboratory"/>
            <person name="Hensen N."/>
            <person name="Bonometti L."/>
            <person name="Westerberg I."/>
            <person name="Brannstrom I.O."/>
            <person name="Guillou S."/>
            <person name="Cros-Aarteil S."/>
            <person name="Calhoun S."/>
            <person name="Haridas S."/>
            <person name="Kuo A."/>
            <person name="Mondo S."/>
            <person name="Pangilinan J."/>
            <person name="Riley R."/>
            <person name="Labutti K."/>
            <person name="Andreopoulos B."/>
            <person name="Lipzen A."/>
            <person name="Chen C."/>
            <person name="Yanf M."/>
            <person name="Daum C."/>
            <person name="Ng V."/>
            <person name="Clum A."/>
            <person name="Steindorff A."/>
            <person name="Ohm R."/>
            <person name="Martin F."/>
            <person name="Silar P."/>
            <person name="Natvig D."/>
            <person name="Lalanne C."/>
            <person name="Gautier V."/>
            <person name="Ament-Velasquez S.L."/>
            <person name="Kruys A."/>
            <person name="Hutchinson M.I."/>
            <person name="Powell A.J."/>
            <person name="Barry K."/>
            <person name="Miller A.N."/>
            <person name="Grigoriev I.V."/>
            <person name="Debuchy R."/>
            <person name="Gladieux P."/>
            <person name="Thoren M.H."/>
            <person name="Johannesson H."/>
        </authorList>
    </citation>
    <scope>NUCLEOTIDE SEQUENCE</scope>
    <source>
        <strain evidence="1">SMH2532-1</strain>
    </source>
</reference>
<evidence type="ECO:0000313" key="2">
    <source>
        <dbReference type="Proteomes" id="UP001174936"/>
    </source>
</evidence>
<dbReference type="Proteomes" id="UP001174936">
    <property type="component" value="Unassembled WGS sequence"/>
</dbReference>
<dbReference type="EMBL" id="JAULSV010000002">
    <property type="protein sequence ID" value="KAK0652565.1"/>
    <property type="molecule type" value="Genomic_DNA"/>
</dbReference>